<feature type="domain" description="Transketolase N-terminal" evidence="4">
    <location>
        <begin position="1"/>
        <end position="222"/>
    </location>
</feature>
<reference evidence="5 6" key="1">
    <citation type="journal article" date="2009" name="BMC Genomics">
        <title>Complete genome sequence of the sugarcane nitrogen-fixing endophyte Gluconacetobacter diazotrophicus Pal5.</title>
        <authorList>
            <person name="Bertalan M."/>
            <person name="Albano R."/>
            <person name="Padua V."/>
            <person name="Rouws L."/>
            <person name="Rojas C."/>
            <person name="Hemerly A."/>
            <person name="Teixeira K."/>
            <person name="Schwab S."/>
            <person name="Araujo J."/>
            <person name="Oliveira A."/>
            <person name="Franca L."/>
            <person name="Magalhaes V."/>
            <person name="Alqueres S."/>
            <person name="Cardoso A."/>
            <person name="Almeida W."/>
            <person name="Loureiro M.M."/>
            <person name="Nogueira E."/>
            <person name="Cidade D."/>
            <person name="Oliveira D."/>
            <person name="Simao T."/>
            <person name="Macedo J."/>
            <person name="Valadao A."/>
            <person name="Dreschsel M."/>
            <person name="Freitas F."/>
            <person name="Vidal M."/>
            <person name="Guedes H."/>
            <person name="Rodrigues E."/>
            <person name="Meneses C."/>
            <person name="Brioso P."/>
            <person name="Pozzer L."/>
            <person name="Figueiredo D."/>
            <person name="Montano H."/>
            <person name="Junior J."/>
            <person name="Filho G."/>
            <person name="Flores V."/>
            <person name="Ferreira B."/>
            <person name="Branco A."/>
            <person name="Gonzalez P."/>
            <person name="Guillobel H."/>
            <person name="Lemos M."/>
            <person name="Seibel L."/>
            <person name="Macedo J."/>
            <person name="Alves-Ferreira M."/>
            <person name="Sachetto-Martins G."/>
            <person name="Coelho A."/>
            <person name="Santos E."/>
            <person name="Amaral G."/>
            <person name="Neves A."/>
            <person name="Pacheco A.B."/>
            <person name="Carvalho D."/>
            <person name="Lery L."/>
            <person name="Bisch P."/>
            <person name="Rossle S.C."/>
            <person name="Urmenyi T."/>
            <person name="Kruger W.V."/>
            <person name="Martins O."/>
            <person name="Baldani J.I."/>
            <person name="Ferreira P.C."/>
        </authorList>
    </citation>
    <scope>NUCLEOTIDE SEQUENCE [LARGE SCALE GENOMIC DNA]</scope>
    <source>
        <strain evidence="6">ATCC 49037 / DSM 5601 / CCUG 37298 / CIP 103539 / LMG 7603 / PAl5</strain>
    </source>
</reference>
<dbReference type="AlphaFoldDB" id="A9HRP4"/>
<dbReference type="KEGG" id="gdi:GDI3011"/>
<evidence type="ECO:0000256" key="2">
    <source>
        <dbReference type="ARBA" id="ARBA00007131"/>
    </source>
</evidence>
<dbReference type="Pfam" id="PF00456">
    <property type="entry name" value="Transketolase_N"/>
    <property type="match status" value="1"/>
</dbReference>
<accession>A9HRP4</accession>
<evidence type="ECO:0000256" key="1">
    <source>
        <dbReference type="ARBA" id="ARBA00001964"/>
    </source>
</evidence>
<gene>
    <name evidence="5" type="ordered locus">GDI3011</name>
</gene>
<comment type="similarity">
    <text evidence="2">Belongs to the transketolase family.</text>
</comment>
<keyword evidence="6" id="KW-1185">Reference proteome</keyword>
<dbReference type="EMBL" id="AM889285">
    <property type="protein sequence ID" value="CAP56954.1"/>
    <property type="molecule type" value="Genomic_DNA"/>
</dbReference>
<evidence type="ECO:0000259" key="4">
    <source>
        <dbReference type="Pfam" id="PF00456"/>
    </source>
</evidence>
<dbReference type="InterPro" id="IPR005474">
    <property type="entry name" value="Transketolase_N"/>
</dbReference>
<protein>
    <submittedName>
        <fullName evidence="5">Putative transketolase</fullName>
    </submittedName>
</protein>
<dbReference type="CDD" id="cd02012">
    <property type="entry name" value="TPP_TK"/>
    <property type="match status" value="1"/>
</dbReference>
<dbReference type="SUPFAM" id="SSF52518">
    <property type="entry name" value="Thiamin diphosphate-binding fold (THDP-binding)"/>
    <property type="match status" value="1"/>
</dbReference>
<keyword evidence="3" id="KW-0786">Thiamine pyrophosphate</keyword>
<dbReference type="PANTHER" id="PTHR47514:SF1">
    <property type="entry name" value="TRANSKETOLASE N-TERMINAL SECTION-RELATED"/>
    <property type="match status" value="1"/>
</dbReference>
<dbReference type="PANTHER" id="PTHR47514">
    <property type="entry name" value="TRANSKETOLASE N-TERMINAL SECTION-RELATED"/>
    <property type="match status" value="1"/>
</dbReference>
<comment type="cofactor">
    <cofactor evidence="1">
        <name>thiamine diphosphate</name>
        <dbReference type="ChEBI" id="CHEBI:58937"/>
    </cofactor>
</comment>
<proteinExistence type="inferred from homology"/>
<organism evidence="5 6">
    <name type="scientific">Gluconacetobacter diazotrophicus (strain ATCC 49037 / DSM 5601 / CCUG 37298 / CIP 103539 / LMG 7603 / PAl5)</name>
    <dbReference type="NCBI Taxonomy" id="272568"/>
    <lineage>
        <taxon>Bacteria</taxon>
        <taxon>Pseudomonadati</taxon>
        <taxon>Pseudomonadota</taxon>
        <taxon>Alphaproteobacteria</taxon>
        <taxon>Acetobacterales</taxon>
        <taxon>Acetobacteraceae</taxon>
        <taxon>Gluconacetobacter</taxon>
    </lineage>
</organism>
<dbReference type="Gene3D" id="3.40.50.970">
    <property type="match status" value="1"/>
</dbReference>
<name>A9HRP4_GLUDA</name>
<evidence type="ECO:0000256" key="3">
    <source>
        <dbReference type="ARBA" id="ARBA00023052"/>
    </source>
</evidence>
<evidence type="ECO:0000313" key="6">
    <source>
        <dbReference type="Proteomes" id="UP000001176"/>
    </source>
</evidence>
<evidence type="ECO:0000313" key="5">
    <source>
        <dbReference type="EMBL" id="CAP56954.1"/>
    </source>
</evidence>
<sequence>MVEILNTLFSEILVHRPHEPEWNDRDVFILSKGHAVLGYFAVLHRQGYFSAEKLATFQTNGSDLIAHPVKKEVLGIESSNGSLGQGLAYGMGMALGMRKRGQDRRVYVMLGDGECNEGSVWESAATAAELGLGNLTAIIDENGFRNDGPNTTYAGRVVLANVWRAFGWNVIEIDGHDHQVILNAFQNARHTTDTPTAIVARTVKGRGVDFMENNNDWHHNRITANVFERCLKVLDGCDLPKLDASGEPSV</sequence>
<dbReference type="Proteomes" id="UP000001176">
    <property type="component" value="Chromosome"/>
</dbReference>
<dbReference type="InterPro" id="IPR029061">
    <property type="entry name" value="THDP-binding"/>
</dbReference>